<feature type="transmembrane region" description="Helical" evidence="6">
    <location>
        <begin position="697"/>
        <end position="716"/>
    </location>
</feature>
<keyword evidence="5 6" id="KW-0472">Membrane</keyword>
<feature type="transmembrane region" description="Helical" evidence="6">
    <location>
        <begin position="28"/>
        <end position="54"/>
    </location>
</feature>
<keyword evidence="9" id="KW-1185">Reference proteome</keyword>
<dbReference type="InterPro" id="IPR001671">
    <property type="entry name" value="Melcrt_ACTH_rcpt"/>
</dbReference>
<feature type="domain" description="G-protein coupled receptors family 1 profile" evidence="7">
    <location>
        <begin position="594"/>
        <end position="834"/>
    </location>
</feature>
<dbReference type="Proteomes" id="UP001159405">
    <property type="component" value="Unassembled WGS sequence"/>
</dbReference>
<feature type="transmembrane region" description="Helical" evidence="6">
    <location>
        <begin position="722"/>
        <end position="745"/>
    </location>
</feature>
<dbReference type="PRINTS" id="PR00237">
    <property type="entry name" value="GPCRRHODOPSN"/>
</dbReference>
<evidence type="ECO:0000256" key="2">
    <source>
        <dbReference type="ARBA" id="ARBA00022475"/>
    </source>
</evidence>
<feature type="transmembrane region" description="Helical" evidence="6">
    <location>
        <begin position="112"/>
        <end position="133"/>
    </location>
</feature>
<feature type="transmembrane region" description="Helical" evidence="6">
    <location>
        <begin position="783"/>
        <end position="806"/>
    </location>
</feature>
<dbReference type="EMBL" id="CALNXK010000061">
    <property type="protein sequence ID" value="CAH3138398.1"/>
    <property type="molecule type" value="Genomic_DNA"/>
</dbReference>
<dbReference type="InterPro" id="IPR000276">
    <property type="entry name" value="GPCR_Rhodpsn"/>
</dbReference>
<feature type="transmembrane region" description="Helical" evidence="6">
    <location>
        <begin position="465"/>
        <end position="485"/>
    </location>
</feature>
<evidence type="ECO:0000313" key="9">
    <source>
        <dbReference type="Proteomes" id="UP001159405"/>
    </source>
</evidence>
<feature type="transmembrane region" description="Helical" evidence="6">
    <location>
        <begin position="818"/>
        <end position="836"/>
    </location>
</feature>
<dbReference type="Gene3D" id="1.20.1070.10">
    <property type="entry name" value="Rhodopsin 7-helix transmembrane proteins"/>
    <property type="match status" value="3"/>
</dbReference>
<feature type="transmembrane region" description="Helical" evidence="6">
    <location>
        <begin position="264"/>
        <end position="283"/>
    </location>
</feature>
<feature type="transmembrane region" description="Helical" evidence="6">
    <location>
        <begin position="573"/>
        <end position="601"/>
    </location>
</feature>
<dbReference type="Pfam" id="PF00001">
    <property type="entry name" value="7tm_1"/>
    <property type="match status" value="5"/>
</dbReference>
<comment type="caution">
    <text evidence="8">The sequence shown here is derived from an EMBL/GenBank/DDBJ whole genome shotgun (WGS) entry which is preliminary data.</text>
</comment>
<feature type="transmembrane region" description="Helical" evidence="6">
    <location>
        <begin position="613"/>
        <end position="634"/>
    </location>
</feature>
<keyword evidence="4 6" id="KW-1133">Transmembrane helix</keyword>
<feature type="transmembrane region" description="Helical" evidence="6">
    <location>
        <begin position="378"/>
        <end position="399"/>
    </location>
</feature>
<keyword evidence="2" id="KW-1003">Cell membrane</keyword>
<feature type="domain" description="G-protein coupled receptors family 1 profile" evidence="7">
    <location>
        <begin position="275"/>
        <end position="516"/>
    </location>
</feature>
<dbReference type="PROSITE" id="PS50262">
    <property type="entry name" value="G_PROTEIN_RECEP_F1_2"/>
    <property type="match status" value="3"/>
</dbReference>
<feature type="transmembrane region" description="Helical" evidence="6">
    <location>
        <begin position="230"/>
        <end position="252"/>
    </location>
</feature>
<evidence type="ECO:0000256" key="5">
    <source>
        <dbReference type="ARBA" id="ARBA00023136"/>
    </source>
</evidence>
<dbReference type="SUPFAM" id="SSF81321">
    <property type="entry name" value="Family A G protein-coupled receptor-like"/>
    <property type="match status" value="3"/>
</dbReference>
<dbReference type="PANTHER" id="PTHR22750">
    <property type="entry name" value="G-PROTEIN COUPLED RECEPTOR"/>
    <property type="match status" value="1"/>
</dbReference>
<sequence>MFSIITCVSNSTILLAIKNTRDLHTPSYVLLGCLAFSDLLVGLFCQPLFVGVKIAEFERSFTVYCWLRMLQTRSAWTTAGVSFFTVAAVSVDRLIALHLHLRYSAFVTVSRILQATLVIWILSVILCVVLRFWMTAEWFFIPLVIFVVVSVVLTVSTMKIFQMVRRHQRQIKRQTEAVSNLRPMTVNVLKCRKSAVTLLYIYGLFVICYAPFIGTLITEMFHRYTIKEQIAYDFSTTVIFVNSFINPVVYCWRIREIRKAVKNILRGWGVVTFVANSTILLTIKKNRDLHTPSFVLLGSLAASDLLVGLVCQPLFVAVKIAELERNLNAYCWLRLLQGRTAWTTSGVSLLIIAAVSVDRLLALTLHLRYDTLVTVPRVLQVTFLFWILSMILNVALRFWMTNVWLFIPMVIFFLTFIVITISTLKIFQTVLRHQRQINDQNAAVSHLQNNTVNVLKCRKSAVTVLYVYGLFVICYVPYIATRIIAELLGYTTKVFIADDLCEAAIYINSFLNPIVYCLRIRKVRRAVKNILKREAVYTRKIEGYMVKLLSGKVRFTRCELTQKFVNLDRTEDVFIIDIFAVILNFFFSLLTCVGNFLIVFAIGKTRDLNSPSFVLLGCLALSDLLVGLICQPLLAAFKIAELKSNYTARCTLEMLLHTTGWMTSDASVLTLATVCVDRVLSLILHLRYKALVTVPRIFKAFSAVWIVSITVVVVRFRMGSGWSFVAIVAFLLPFLVIAVCTLKIFQVVRRHHRQINDQSKALSYLQSNTVNVLKCRKSAVTVLYIYGLFVIFYLPYFVVMVLQMNVVGFTITLRIACYYATAVFMNSSLNPLVYCWRNREIRRAEKSILRR</sequence>
<protein>
    <recommendedName>
        <fullName evidence="7">G-protein coupled receptors family 1 profile domain-containing protein</fullName>
    </recommendedName>
</protein>
<comment type="subcellular location">
    <subcellularLocation>
        <location evidence="1">Cell membrane</location>
        <topology evidence="1">Multi-pass membrane protein</topology>
    </subcellularLocation>
</comment>
<proteinExistence type="predicted"/>
<feature type="non-terminal residue" evidence="8">
    <location>
        <position position="851"/>
    </location>
</feature>
<evidence type="ECO:0000256" key="3">
    <source>
        <dbReference type="ARBA" id="ARBA00022692"/>
    </source>
</evidence>
<name>A0ABN8PC60_9CNID</name>
<evidence type="ECO:0000256" key="1">
    <source>
        <dbReference type="ARBA" id="ARBA00004651"/>
    </source>
</evidence>
<accession>A0ABN8PC60</accession>
<feature type="transmembrane region" description="Helical" evidence="6">
    <location>
        <begin position="405"/>
        <end position="427"/>
    </location>
</feature>
<feature type="transmembrane region" description="Helical" evidence="6">
    <location>
        <begin position="199"/>
        <end position="218"/>
    </location>
</feature>
<dbReference type="InterPro" id="IPR017452">
    <property type="entry name" value="GPCR_Rhodpsn_7TM"/>
</dbReference>
<feature type="transmembrane region" description="Helical" evidence="6">
    <location>
        <begin position="139"/>
        <end position="161"/>
    </location>
</feature>
<dbReference type="PRINTS" id="PR00534">
    <property type="entry name" value="MCRFAMILY"/>
</dbReference>
<evidence type="ECO:0000313" key="8">
    <source>
        <dbReference type="EMBL" id="CAH3138398.1"/>
    </source>
</evidence>
<evidence type="ECO:0000256" key="4">
    <source>
        <dbReference type="ARBA" id="ARBA00022989"/>
    </source>
</evidence>
<dbReference type="CDD" id="cd00637">
    <property type="entry name" value="7tm_classA_rhodopsin-like"/>
    <property type="match status" value="2"/>
</dbReference>
<dbReference type="SMART" id="SM01381">
    <property type="entry name" value="7TM_GPCR_Srsx"/>
    <property type="match status" value="1"/>
</dbReference>
<gene>
    <name evidence="8" type="ORF">PLOB_00040330</name>
</gene>
<organism evidence="8 9">
    <name type="scientific">Porites lobata</name>
    <dbReference type="NCBI Taxonomy" id="104759"/>
    <lineage>
        <taxon>Eukaryota</taxon>
        <taxon>Metazoa</taxon>
        <taxon>Cnidaria</taxon>
        <taxon>Anthozoa</taxon>
        <taxon>Hexacorallia</taxon>
        <taxon>Scleractinia</taxon>
        <taxon>Fungiina</taxon>
        <taxon>Poritidae</taxon>
        <taxon>Porites</taxon>
    </lineage>
</organism>
<evidence type="ECO:0000259" key="7">
    <source>
        <dbReference type="PROSITE" id="PS50262"/>
    </source>
</evidence>
<reference evidence="8 9" key="1">
    <citation type="submission" date="2022-05" db="EMBL/GenBank/DDBJ databases">
        <authorList>
            <consortium name="Genoscope - CEA"/>
            <person name="William W."/>
        </authorList>
    </citation>
    <scope>NUCLEOTIDE SEQUENCE [LARGE SCALE GENOMIC DNA]</scope>
</reference>
<keyword evidence="3 6" id="KW-0812">Transmembrane</keyword>
<evidence type="ECO:0000256" key="6">
    <source>
        <dbReference type="SAM" id="Phobius"/>
    </source>
</evidence>
<feature type="domain" description="G-protein coupled receptors family 1 profile" evidence="7">
    <location>
        <begin position="9"/>
        <end position="250"/>
    </location>
</feature>
<feature type="transmembrane region" description="Helical" evidence="6">
    <location>
        <begin position="74"/>
        <end position="91"/>
    </location>
</feature>